<evidence type="ECO:0000256" key="2">
    <source>
        <dbReference type="ARBA" id="ARBA00022679"/>
    </source>
</evidence>
<dbReference type="RefSeq" id="WP_200242828.1">
    <property type="nucleotide sequence ID" value="NZ_JAENHK010000001.1"/>
</dbReference>
<proteinExistence type="predicted"/>
<keyword evidence="2" id="KW-0808">Transferase</keyword>
<dbReference type="CDD" id="cd03789">
    <property type="entry name" value="GT9_LPS_heptosyltransferase"/>
    <property type="match status" value="1"/>
</dbReference>
<name>A0ABS1FQX2_9FLAO</name>
<protein>
    <submittedName>
        <fullName evidence="3">Glycosyltransferase family 9 protein</fullName>
    </submittedName>
</protein>
<dbReference type="PANTHER" id="PTHR30160:SF7">
    <property type="entry name" value="ADP-HEPTOSE--LPS HEPTOSYLTRANSFERASE 2"/>
    <property type="match status" value="1"/>
</dbReference>
<dbReference type="Proteomes" id="UP000628669">
    <property type="component" value="Unassembled WGS sequence"/>
</dbReference>
<dbReference type="Gene3D" id="3.40.50.2000">
    <property type="entry name" value="Glycogen Phosphorylase B"/>
    <property type="match status" value="2"/>
</dbReference>
<dbReference type="InterPro" id="IPR051199">
    <property type="entry name" value="LPS_LOS_Heptosyltrfase"/>
</dbReference>
<evidence type="ECO:0000256" key="1">
    <source>
        <dbReference type="ARBA" id="ARBA00022676"/>
    </source>
</evidence>
<keyword evidence="4" id="KW-1185">Reference proteome</keyword>
<comment type="caution">
    <text evidence="3">The sequence shown here is derived from an EMBL/GenBank/DDBJ whole genome shotgun (WGS) entry which is preliminary data.</text>
</comment>
<keyword evidence="1" id="KW-0328">Glycosyltransferase</keyword>
<dbReference type="InterPro" id="IPR002201">
    <property type="entry name" value="Glyco_trans_9"/>
</dbReference>
<organism evidence="3 4">
    <name type="scientific">Chryseobacterium paridis</name>
    <dbReference type="NCBI Taxonomy" id="2800328"/>
    <lineage>
        <taxon>Bacteria</taxon>
        <taxon>Pseudomonadati</taxon>
        <taxon>Bacteroidota</taxon>
        <taxon>Flavobacteriia</taxon>
        <taxon>Flavobacteriales</taxon>
        <taxon>Weeksellaceae</taxon>
        <taxon>Chryseobacterium group</taxon>
        <taxon>Chryseobacterium</taxon>
    </lineage>
</organism>
<evidence type="ECO:0000313" key="3">
    <source>
        <dbReference type="EMBL" id="MBK1894815.1"/>
    </source>
</evidence>
<reference evidence="4" key="1">
    <citation type="submission" date="2021-01" db="EMBL/GenBank/DDBJ databases">
        <title>Genome public.</title>
        <authorList>
            <person name="Liu C."/>
            <person name="Sun Q."/>
        </authorList>
    </citation>
    <scope>NUCLEOTIDE SEQUENCE [LARGE SCALE GENOMIC DNA]</scope>
    <source>
        <strain evidence="4">YIM B02567</strain>
    </source>
</reference>
<dbReference type="SUPFAM" id="SSF53756">
    <property type="entry name" value="UDP-Glycosyltransferase/glycogen phosphorylase"/>
    <property type="match status" value="1"/>
</dbReference>
<dbReference type="Pfam" id="PF01075">
    <property type="entry name" value="Glyco_transf_9"/>
    <property type="match status" value="1"/>
</dbReference>
<dbReference type="EMBL" id="JAENHK010000001">
    <property type="protein sequence ID" value="MBK1894815.1"/>
    <property type="molecule type" value="Genomic_DNA"/>
</dbReference>
<dbReference type="PANTHER" id="PTHR30160">
    <property type="entry name" value="TETRAACYLDISACCHARIDE 4'-KINASE-RELATED"/>
    <property type="match status" value="1"/>
</dbReference>
<gene>
    <name evidence="3" type="ORF">JHL15_03500</name>
</gene>
<accession>A0ABS1FQX2</accession>
<sequence>MKIPKQLNAIRRRIMRSLTKNIGKSNSIIKQGKEVTIKRILISRPNHRLGNLLLLSPIVQEVIDTFPNAKIDLFVKGTISPIIFKNYENIDRIIQLPKKPFSNLLKYIKGWFTLRWNKYDLVINTSHSSSSGKLSTQLANGDYKFFNEWNDELHLQYPDYPHAAKNAIYNLRRFLTHLGFQENADKMPDLNIKLDKNEIETGKIKLSEIIKNDKKTICLFTNATGDKCYSRDWWISFHEKLQSEFPDYNIVELLPVENISRLDFKIPSFYSTDIREMGSFIANTDLFIAADNGVMHLSSASGTPTIGLFMVTDENAYKPYNDKSFSINTNHVNELQIRDLIKAALN</sequence>
<evidence type="ECO:0000313" key="4">
    <source>
        <dbReference type="Proteomes" id="UP000628669"/>
    </source>
</evidence>